<dbReference type="InterPro" id="IPR011711">
    <property type="entry name" value="GntR_C"/>
</dbReference>
<sequence length="303" mass="31190">MSGDGAPILAPVKREPAAIVIARRLTEAVMDGTLPPGRQLGEVELAAQLGVSRGPLREAMQRLVQQGILRSEPHRGVFVVDLTPEDVTDIYLARTAVESAACRIVIRRHPQRTADRLAAACAAMAAAADLGDPGALAAADMELHHILIAESGSRRLGRMADTLFVETRMCLSALTVTYHDPVDLVAEHTAIIDALRAADEDLLIELLDAHMRDALARLLPPDAAAVADAAAVPDAAALPDAAAVPETVSVPDTVPVPDAPAAAAPPAVVVPPAVIVPPAAVVRAAVAAEAPPAVLPGPAPQPA</sequence>
<dbReference type="PROSITE" id="PS50949">
    <property type="entry name" value="HTH_GNTR"/>
    <property type="match status" value="1"/>
</dbReference>
<dbReference type="SUPFAM" id="SSF48008">
    <property type="entry name" value="GntR ligand-binding domain-like"/>
    <property type="match status" value="1"/>
</dbReference>
<dbReference type="SUPFAM" id="SSF46785">
    <property type="entry name" value="Winged helix' DNA-binding domain"/>
    <property type="match status" value="1"/>
</dbReference>
<keyword evidence="6" id="KW-1185">Reference proteome</keyword>
<evidence type="ECO:0000259" key="4">
    <source>
        <dbReference type="PROSITE" id="PS50949"/>
    </source>
</evidence>
<organism evidence="5 6">
    <name type="scientific">Streptantibioticus silvisoli</name>
    <dbReference type="NCBI Taxonomy" id="2705255"/>
    <lineage>
        <taxon>Bacteria</taxon>
        <taxon>Bacillati</taxon>
        <taxon>Actinomycetota</taxon>
        <taxon>Actinomycetes</taxon>
        <taxon>Kitasatosporales</taxon>
        <taxon>Streptomycetaceae</taxon>
        <taxon>Streptantibioticus</taxon>
    </lineage>
</organism>
<keyword evidence="3" id="KW-0804">Transcription</keyword>
<dbReference type="RefSeq" id="WP_271325578.1">
    <property type="nucleotide sequence ID" value="NZ_JAAGKO020000077.1"/>
</dbReference>
<dbReference type="SMART" id="SM00895">
    <property type="entry name" value="FCD"/>
    <property type="match status" value="1"/>
</dbReference>
<comment type="caution">
    <text evidence="5">The sequence shown here is derived from an EMBL/GenBank/DDBJ whole genome shotgun (WGS) entry which is preliminary data.</text>
</comment>
<dbReference type="Gene3D" id="1.20.120.530">
    <property type="entry name" value="GntR ligand-binding domain-like"/>
    <property type="match status" value="1"/>
</dbReference>
<reference evidence="5 6" key="1">
    <citation type="submission" date="2023-05" db="EMBL/GenBank/DDBJ databases">
        <title>Streptantibioticus silvisoli sp. nov., acidotolerant actinomycetes 1 from pine litter.</title>
        <authorList>
            <person name="Swiecimska M."/>
            <person name="Golinska P."/>
            <person name="Sangal V."/>
            <person name="Wachnowicz B."/>
            <person name="Goodfellow M."/>
        </authorList>
    </citation>
    <scope>NUCLEOTIDE SEQUENCE [LARGE SCALE GENOMIC DNA]</scope>
    <source>
        <strain evidence="5 6">SL54</strain>
    </source>
</reference>
<name>A0ABT6W8X9_9ACTN</name>
<dbReference type="InterPro" id="IPR008920">
    <property type="entry name" value="TF_FadR/GntR_C"/>
</dbReference>
<dbReference type="EMBL" id="JAAGKO020000077">
    <property type="protein sequence ID" value="MDI5967213.1"/>
    <property type="molecule type" value="Genomic_DNA"/>
</dbReference>
<dbReference type="InterPro" id="IPR036390">
    <property type="entry name" value="WH_DNA-bd_sf"/>
</dbReference>
<evidence type="ECO:0000256" key="2">
    <source>
        <dbReference type="ARBA" id="ARBA00023125"/>
    </source>
</evidence>
<dbReference type="Pfam" id="PF07729">
    <property type="entry name" value="FCD"/>
    <property type="match status" value="1"/>
</dbReference>
<accession>A0ABT6W8X9</accession>
<feature type="domain" description="HTH gntR-type" evidence="4">
    <location>
        <begin position="15"/>
        <end position="82"/>
    </location>
</feature>
<dbReference type="Gene3D" id="1.10.10.10">
    <property type="entry name" value="Winged helix-like DNA-binding domain superfamily/Winged helix DNA-binding domain"/>
    <property type="match status" value="1"/>
</dbReference>
<dbReference type="InterPro" id="IPR000524">
    <property type="entry name" value="Tscrpt_reg_HTH_GntR"/>
</dbReference>
<evidence type="ECO:0000256" key="3">
    <source>
        <dbReference type="ARBA" id="ARBA00023163"/>
    </source>
</evidence>
<dbReference type="InterPro" id="IPR036388">
    <property type="entry name" value="WH-like_DNA-bd_sf"/>
</dbReference>
<dbReference type="Proteomes" id="UP001156398">
    <property type="component" value="Unassembled WGS sequence"/>
</dbReference>
<dbReference type="CDD" id="cd07377">
    <property type="entry name" value="WHTH_GntR"/>
    <property type="match status" value="1"/>
</dbReference>
<dbReference type="PRINTS" id="PR00035">
    <property type="entry name" value="HTHGNTR"/>
</dbReference>
<gene>
    <name evidence="5" type="ORF">POF43_031580</name>
</gene>
<keyword evidence="1" id="KW-0805">Transcription regulation</keyword>
<evidence type="ECO:0000256" key="1">
    <source>
        <dbReference type="ARBA" id="ARBA00023015"/>
    </source>
</evidence>
<protein>
    <submittedName>
        <fullName evidence="5">GntR family transcriptional regulator</fullName>
    </submittedName>
</protein>
<dbReference type="PANTHER" id="PTHR43537">
    <property type="entry name" value="TRANSCRIPTIONAL REGULATOR, GNTR FAMILY"/>
    <property type="match status" value="1"/>
</dbReference>
<dbReference type="SMART" id="SM00345">
    <property type="entry name" value="HTH_GNTR"/>
    <property type="match status" value="1"/>
</dbReference>
<dbReference type="Pfam" id="PF00392">
    <property type="entry name" value="GntR"/>
    <property type="match status" value="1"/>
</dbReference>
<evidence type="ECO:0000313" key="5">
    <source>
        <dbReference type="EMBL" id="MDI5967213.1"/>
    </source>
</evidence>
<dbReference type="PANTHER" id="PTHR43537:SF45">
    <property type="entry name" value="GNTR FAMILY REGULATORY PROTEIN"/>
    <property type="match status" value="1"/>
</dbReference>
<evidence type="ECO:0000313" key="6">
    <source>
        <dbReference type="Proteomes" id="UP001156398"/>
    </source>
</evidence>
<keyword evidence="2" id="KW-0238">DNA-binding</keyword>
<proteinExistence type="predicted"/>